<keyword evidence="7" id="KW-0408">Iron</keyword>
<evidence type="ECO:0000256" key="1">
    <source>
        <dbReference type="ARBA" id="ARBA00001933"/>
    </source>
</evidence>
<evidence type="ECO:0000256" key="3">
    <source>
        <dbReference type="ARBA" id="ARBA00012239"/>
    </source>
</evidence>
<comment type="catalytic activity">
    <reaction evidence="9">
        <text>(sulfur carrier)-H + L-cysteine = (sulfur carrier)-SH + L-alanine</text>
        <dbReference type="Rhea" id="RHEA:43892"/>
        <dbReference type="Rhea" id="RHEA-COMP:14737"/>
        <dbReference type="Rhea" id="RHEA-COMP:14739"/>
        <dbReference type="ChEBI" id="CHEBI:29917"/>
        <dbReference type="ChEBI" id="CHEBI:35235"/>
        <dbReference type="ChEBI" id="CHEBI:57972"/>
        <dbReference type="ChEBI" id="CHEBI:64428"/>
        <dbReference type="EC" id="2.8.1.7"/>
    </reaction>
</comment>
<keyword evidence="4" id="KW-0808">Transferase</keyword>
<dbReference type="SUPFAM" id="SSF53383">
    <property type="entry name" value="PLP-dependent transferases"/>
    <property type="match status" value="1"/>
</dbReference>
<keyword evidence="8" id="KW-0411">Iron-sulfur</keyword>
<dbReference type="EC" id="2.8.1.7" evidence="3"/>
<dbReference type="GO" id="GO:0031071">
    <property type="term" value="F:cysteine desulfurase activity"/>
    <property type="evidence" value="ECO:0007669"/>
    <property type="project" value="UniProtKB-EC"/>
</dbReference>
<dbReference type="Pfam" id="PF00266">
    <property type="entry name" value="Aminotran_5"/>
    <property type="match status" value="1"/>
</dbReference>
<evidence type="ECO:0000256" key="7">
    <source>
        <dbReference type="ARBA" id="ARBA00023004"/>
    </source>
</evidence>
<dbReference type="PROSITE" id="PS00595">
    <property type="entry name" value="AA_TRANSFER_CLASS_5"/>
    <property type="match status" value="1"/>
</dbReference>
<proteinExistence type="inferred from homology"/>
<dbReference type="Proteomes" id="UP000193834">
    <property type="component" value="Unassembled WGS sequence"/>
</dbReference>
<keyword evidence="13" id="KW-1185">Reference proteome</keyword>
<evidence type="ECO:0000313" key="13">
    <source>
        <dbReference type="Proteomes" id="UP000193834"/>
    </source>
</evidence>
<dbReference type="InterPro" id="IPR015424">
    <property type="entry name" value="PyrdxlP-dep_Trfase"/>
</dbReference>
<dbReference type="InterPro" id="IPR015421">
    <property type="entry name" value="PyrdxlP-dep_Trfase_major"/>
</dbReference>
<feature type="domain" description="Aminotransferase class V" evidence="11">
    <location>
        <begin position="4"/>
        <end position="377"/>
    </location>
</feature>
<dbReference type="Gene3D" id="3.90.1150.10">
    <property type="entry name" value="Aspartate Aminotransferase, domain 1"/>
    <property type="match status" value="1"/>
</dbReference>
<sequence length="393" mass="42916">MEHIYMDHAATTPMRQEVVEAMMCAMNKSYGNPSSIHAYGREAKRMIQDARDQIALMLGASPHEIIFTSGGSESDNTAIFGAAWSAWLRAREHQSGAERSKPHVITSTIEHHAVLHACEHLEKLGFEVTYVAPDACGVVRPDAVKAAIQPNTCLISLMMGNNEVGSLQPIQEIGELAHAHDILMHTDAVQALGMIELSLNKLPVDFASFSAHKINGPKGVGILYVKQGVAYESFIHGGNQERKHRAGTENVSGIVGMAAAVKLAEEERSDKLVQLAEVRDALWTGLQELLQDRVVLNGHPTARLPHILNVSILDVPTENMLMNLDMMGVMVSSGSACTSGSLEVSHVLQAMELSDERLRSAIRFSFGLGNTKEQAQEVVKRIATIVTRVRNRH</sequence>
<dbReference type="InterPro" id="IPR015422">
    <property type="entry name" value="PyrdxlP-dep_Trfase_small"/>
</dbReference>
<dbReference type="InterPro" id="IPR000192">
    <property type="entry name" value="Aminotrans_V_dom"/>
</dbReference>
<comment type="cofactor">
    <cofactor evidence="1 10">
        <name>pyridoxal 5'-phosphate</name>
        <dbReference type="ChEBI" id="CHEBI:597326"/>
    </cofactor>
</comment>
<dbReference type="PANTHER" id="PTHR11601">
    <property type="entry name" value="CYSTEINE DESULFURYLASE FAMILY MEMBER"/>
    <property type="match status" value="1"/>
</dbReference>
<name>A0A1X7I3A0_9BACL</name>
<evidence type="ECO:0000256" key="4">
    <source>
        <dbReference type="ARBA" id="ARBA00022679"/>
    </source>
</evidence>
<protein>
    <recommendedName>
        <fullName evidence="3">cysteine desulfurase</fullName>
        <ecNumber evidence="3">2.8.1.7</ecNumber>
    </recommendedName>
</protein>
<evidence type="ECO:0000313" key="12">
    <source>
        <dbReference type="EMBL" id="SMG08888.1"/>
    </source>
</evidence>
<evidence type="ECO:0000256" key="5">
    <source>
        <dbReference type="ARBA" id="ARBA00022723"/>
    </source>
</evidence>
<evidence type="ECO:0000259" key="11">
    <source>
        <dbReference type="Pfam" id="PF00266"/>
    </source>
</evidence>
<reference evidence="12 13" key="1">
    <citation type="submission" date="2017-04" db="EMBL/GenBank/DDBJ databases">
        <authorList>
            <person name="Afonso C.L."/>
            <person name="Miller P.J."/>
            <person name="Scott M.A."/>
            <person name="Spackman E."/>
            <person name="Goraichik I."/>
            <person name="Dimitrov K.M."/>
            <person name="Suarez D.L."/>
            <person name="Swayne D.E."/>
        </authorList>
    </citation>
    <scope>NUCLEOTIDE SEQUENCE [LARGE SCALE GENOMIC DNA]</scope>
    <source>
        <strain evidence="12 13">11</strain>
    </source>
</reference>
<dbReference type="Gene3D" id="3.40.640.10">
    <property type="entry name" value="Type I PLP-dependent aspartate aminotransferase-like (Major domain)"/>
    <property type="match status" value="1"/>
</dbReference>
<dbReference type="GO" id="GO:0051536">
    <property type="term" value="F:iron-sulfur cluster binding"/>
    <property type="evidence" value="ECO:0007669"/>
    <property type="project" value="UniProtKB-KW"/>
</dbReference>
<organism evidence="12 13">
    <name type="scientific">Paenibacillus aquistagni</name>
    <dbReference type="NCBI Taxonomy" id="1852522"/>
    <lineage>
        <taxon>Bacteria</taxon>
        <taxon>Bacillati</taxon>
        <taxon>Bacillota</taxon>
        <taxon>Bacilli</taxon>
        <taxon>Bacillales</taxon>
        <taxon>Paenibacillaceae</taxon>
        <taxon>Paenibacillus</taxon>
    </lineage>
</organism>
<dbReference type="OrthoDB" id="9808002at2"/>
<accession>A0A1X7I3A0</accession>
<dbReference type="FunFam" id="3.40.640.10:FF:000084">
    <property type="entry name" value="IscS-like cysteine desulfurase"/>
    <property type="match status" value="1"/>
</dbReference>
<dbReference type="Gene3D" id="1.10.260.50">
    <property type="match status" value="1"/>
</dbReference>
<comment type="similarity">
    <text evidence="2">Belongs to the class-V pyridoxal-phosphate-dependent aminotransferase family. NifS/IscS subfamily.</text>
</comment>
<dbReference type="RefSeq" id="WP_085492414.1">
    <property type="nucleotide sequence ID" value="NZ_FXAZ01000001.1"/>
</dbReference>
<gene>
    <name evidence="12" type="ORF">SAMN06295960_0095</name>
</gene>
<dbReference type="EMBL" id="FXAZ01000001">
    <property type="protein sequence ID" value="SMG08888.1"/>
    <property type="molecule type" value="Genomic_DNA"/>
</dbReference>
<dbReference type="GO" id="GO:0046872">
    <property type="term" value="F:metal ion binding"/>
    <property type="evidence" value="ECO:0007669"/>
    <property type="project" value="UniProtKB-KW"/>
</dbReference>
<keyword evidence="5" id="KW-0479">Metal-binding</keyword>
<evidence type="ECO:0000256" key="9">
    <source>
        <dbReference type="ARBA" id="ARBA00050776"/>
    </source>
</evidence>
<dbReference type="PIRSF" id="PIRSF005572">
    <property type="entry name" value="NifS"/>
    <property type="match status" value="1"/>
</dbReference>
<evidence type="ECO:0000256" key="8">
    <source>
        <dbReference type="ARBA" id="ARBA00023014"/>
    </source>
</evidence>
<dbReference type="InterPro" id="IPR016454">
    <property type="entry name" value="Cysteine_dSase"/>
</dbReference>
<evidence type="ECO:0000256" key="10">
    <source>
        <dbReference type="RuleBase" id="RU004504"/>
    </source>
</evidence>
<keyword evidence="6" id="KW-0663">Pyridoxal phosphate</keyword>
<dbReference type="STRING" id="1852522.SAMN06295960_0095"/>
<evidence type="ECO:0000256" key="6">
    <source>
        <dbReference type="ARBA" id="ARBA00022898"/>
    </source>
</evidence>
<dbReference type="InterPro" id="IPR020578">
    <property type="entry name" value="Aminotrans_V_PyrdxlP_BS"/>
</dbReference>
<dbReference type="PANTHER" id="PTHR11601:SF34">
    <property type="entry name" value="CYSTEINE DESULFURASE"/>
    <property type="match status" value="1"/>
</dbReference>
<dbReference type="AlphaFoldDB" id="A0A1X7I3A0"/>
<evidence type="ECO:0000256" key="2">
    <source>
        <dbReference type="ARBA" id="ARBA00006490"/>
    </source>
</evidence>